<feature type="compositionally biased region" description="Low complexity" evidence="1">
    <location>
        <begin position="417"/>
        <end position="441"/>
    </location>
</feature>
<gene>
    <name evidence="2" type="ORF">RDB_LOCUS62352</name>
</gene>
<feature type="region of interest" description="Disordered" evidence="1">
    <location>
        <begin position="484"/>
        <end position="530"/>
    </location>
</feature>
<comment type="caution">
    <text evidence="2">The sequence shown here is derived from an EMBL/GenBank/DDBJ whole genome shotgun (WGS) entry which is preliminary data.</text>
</comment>
<protein>
    <submittedName>
        <fullName evidence="2">Uncharacterized protein</fullName>
    </submittedName>
</protein>
<sequence length="530" mass="58193">MSWLRKKKSNSEDGDFPSIPKHYRERGGKIQLTKPIKLAPSLEWNGGATVIWGIDVGPRVTTVSFAYLLSGQSVEVHNIIYWPKDLPFRKTAIPGEPLPEVKEKTFKIRETYESVGFVSHPAWPSERVVNYVHVVGVASSPSAFQVRTELPFIEVANERHKYIDLVEHLLRHALSVYGVVIKPGQPRWSRASDVVVSLPSGISKSAEMSIIDSLNTTIQGVMPKVIGTTQVYYVPKPDLRPFEDDTWRNLDTSFQHNDTFMVVDWDLATGDMVCASYKVKQLPGGPLAFDSQQRSYLQSTPVTKKRDASADVQESSRFANSLHWVAEQKCATQKVMVRVSNPFKKSEGLLASFHKALTELGLQVGIRLVDSTTETGALSAVLWRVAQVIPSSGPSNGDNTQLVRDSTTIPSVEISASFSGPSELESSRSSHVVSSYSEQGSRPVSTREPPATFVSTPLSWSPHVTTPVTPNSHVFTDQAEIQTPETIAGPSNPSTISGSPEEEATGHTMLPPAYIGGNGELSSGEWYTFD</sequence>
<name>A0A8H3BM73_9AGAM</name>
<dbReference type="EMBL" id="CAJMXA010001478">
    <property type="protein sequence ID" value="CAE6461312.1"/>
    <property type="molecule type" value="Genomic_DNA"/>
</dbReference>
<feature type="compositionally biased region" description="Polar residues" evidence="1">
    <location>
        <begin position="484"/>
        <end position="498"/>
    </location>
</feature>
<dbReference type="Proteomes" id="UP000663853">
    <property type="component" value="Unassembled WGS sequence"/>
</dbReference>
<evidence type="ECO:0000313" key="2">
    <source>
        <dbReference type="EMBL" id="CAE6461312.1"/>
    </source>
</evidence>
<evidence type="ECO:0000256" key="1">
    <source>
        <dbReference type="SAM" id="MobiDB-lite"/>
    </source>
</evidence>
<evidence type="ECO:0000313" key="3">
    <source>
        <dbReference type="Proteomes" id="UP000663853"/>
    </source>
</evidence>
<feature type="region of interest" description="Disordered" evidence="1">
    <location>
        <begin position="1"/>
        <end position="22"/>
    </location>
</feature>
<proteinExistence type="predicted"/>
<reference evidence="2" key="1">
    <citation type="submission" date="2021-01" db="EMBL/GenBank/DDBJ databases">
        <authorList>
            <person name="Kaushik A."/>
        </authorList>
    </citation>
    <scope>NUCLEOTIDE SEQUENCE</scope>
    <source>
        <strain evidence="2">AG6-10EEA</strain>
    </source>
</reference>
<organism evidence="2 3">
    <name type="scientific">Rhizoctonia solani</name>
    <dbReference type="NCBI Taxonomy" id="456999"/>
    <lineage>
        <taxon>Eukaryota</taxon>
        <taxon>Fungi</taxon>
        <taxon>Dikarya</taxon>
        <taxon>Basidiomycota</taxon>
        <taxon>Agaricomycotina</taxon>
        <taxon>Agaricomycetes</taxon>
        <taxon>Cantharellales</taxon>
        <taxon>Ceratobasidiaceae</taxon>
        <taxon>Rhizoctonia</taxon>
    </lineage>
</organism>
<feature type="region of interest" description="Disordered" evidence="1">
    <location>
        <begin position="417"/>
        <end position="450"/>
    </location>
</feature>
<dbReference type="AlphaFoldDB" id="A0A8H3BM73"/>
<accession>A0A8H3BM73</accession>